<comment type="caution">
    <text evidence="1">The sequence shown here is derived from an EMBL/GenBank/DDBJ whole genome shotgun (WGS) entry which is preliminary data.</text>
</comment>
<dbReference type="AlphaFoldDB" id="X1I4H8"/>
<name>X1I4H8_9ZZZZ</name>
<protein>
    <submittedName>
        <fullName evidence="1">Uncharacterized protein</fullName>
    </submittedName>
</protein>
<evidence type="ECO:0000313" key="1">
    <source>
        <dbReference type="EMBL" id="GAH60969.1"/>
    </source>
</evidence>
<reference evidence="1" key="1">
    <citation type="journal article" date="2014" name="Front. Microbiol.">
        <title>High frequency of phylogenetically diverse reductive dehalogenase-homologous genes in deep subseafloor sedimentary metagenomes.</title>
        <authorList>
            <person name="Kawai M."/>
            <person name="Futagami T."/>
            <person name="Toyoda A."/>
            <person name="Takaki Y."/>
            <person name="Nishi S."/>
            <person name="Hori S."/>
            <person name="Arai W."/>
            <person name="Tsubouchi T."/>
            <person name="Morono Y."/>
            <person name="Uchiyama I."/>
            <person name="Ito T."/>
            <person name="Fujiyama A."/>
            <person name="Inagaki F."/>
            <person name="Takami H."/>
        </authorList>
    </citation>
    <scope>NUCLEOTIDE SEQUENCE</scope>
    <source>
        <strain evidence="1">Expedition CK06-06</strain>
    </source>
</reference>
<gene>
    <name evidence="1" type="ORF">S03H2_29100</name>
</gene>
<sequence length="41" mass="4840">PILQYEQAKLHLQVINHIILNGFTLKPNLNKNAFRKTLKIR</sequence>
<proteinExistence type="predicted"/>
<dbReference type="EMBL" id="BARU01017552">
    <property type="protein sequence ID" value="GAH60969.1"/>
    <property type="molecule type" value="Genomic_DNA"/>
</dbReference>
<accession>X1I4H8</accession>
<organism evidence="1">
    <name type="scientific">marine sediment metagenome</name>
    <dbReference type="NCBI Taxonomy" id="412755"/>
    <lineage>
        <taxon>unclassified sequences</taxon>
        <taxon>metagenomes</taxon>
        <taxon>ecological metagenomes</taxon>
    </lineage>
</organism>
<feature type="non-terminal residue" evidence="1">
    <location>
        <position position="1"/>
    </location>
</feature>